<feature type="compositionally biased region" description="Low complexity" evidence="1">
    <location>
        <begin position="413"/>
        <end position="422"/>
    </location>
</feature>
<comment type="caution">
    <text evidence="4">The sequence shown here is derived from an EMBL/GenBank/DDBJ whole genome shotgun (WGS) entry which is preliminary data.</text>
</comment>
<keyword evidence="2" id="KW-0472">Membrane</keyword>
<organism evidence="4 5">
    <name type="scientific">Chrysochromulina tobinii</name>
    <dbReference type="NCBI Taxonomy" id="1460289"/>
    <lineage>
        <taxon>Eukaryota</taxon>
        <taxon>Haptista</taxon>
        <taxon>Haptophyta</taxon>
        <taxon>Prymnesiophyceae</taxon>
        <taxon>Prymnesiales</taxon>
        <taxon>Chrysochromulinaceae</taxon>
        <taxon>Chrysochromulina</taxon>
    </lineage>
</organism>
<evidence type="ECO:0000313" key="4">
    <source>
        <dbReference type="EMBL" id="KOO20797.1"/>
    </source>
</evidence>
<dbReference type="Pfam" id="PF00487">
    <property type="entry name" value="FA_desaturase"/>
    <property type="match status" value="1"/>
</dbReference>
<feature type="transmembrane region" description="Helical" evidence="2">
    <location>
        <begin position="153"/>
        <end position="173"/>
    </location>
</feature>
<reference evidence="5" key="1">
    <citation type="journal article" date="2015" name="PLoS Genet.">
        <title>Genome Sequence and Transcriptome Analyses of Chrysochromulina tobin: Metabolic Tools for Enhanced Algal Fitness in the Prominent Order Prymnesiales (Haptophyceae).</title>
        <authorList>
            <person name="Hovde B.T."/>
            <person name="Deodato C.R."/>
            <person name="Hunsperger H.M."/>
            <person name="Ryken S.A."/>
            <person name="Yost W."/>
            <person name="Jha R.K."/>
            <person name="Patterson J."/>
            <person name="Monnat R.J. Jr."/>
            <person name="Barlow S.B."/>
            <person name="Starkenburg S.R."/>
            <person name="Cattolico R.A."/>
        </authorList>
    </citation>
    <scope>NUCLEOTIDE SEQUENCE</scope>
    <source>
        <strain evidence="5">CCMP291</strain>
    </source>
</reference>
<dbReference type="OrthoDB" id="1470350at2759"/>
<evidence type="ECO:0000313" key="5">
    <source>
        <dbReference type="Proteomes" id="UP000037460"/>
    </source>
</evidence>
<feature type="compositionally biased region" description="Low complexity" evidence="1">
    <location>
        <begin position="447"/>
        <end position="459"/>
    </location>
</feature>
<accession>A0A0M0J361</accession>
<name>A0A0M0J361_9EUKA</name>
<feature type="transmembrane region" description="Helical" evidence="2">
    <location>
        <begin position="212"/>
        <end position="232"/>
    </location>
</feature>
<dbReference type="InterPro" id="IPR005804">
    <property type="entry name" value="FA_desaturase_dom"/>
</dbReference>
<keyword evidence="2" id="KW-1133">Transmembrane helix</keyword>
<keyword evidence="5" id="KW-1185">Reference proteome</keyword>
<evidence type="ECO:0000259" key="3">
    <source>
        <dbReference type="Pfam" id="PF00487"/>
    </source>
</evidence>
<dbReference type="Proteomes" id="UP000037460">
    <property type="component" value="Unassembled WGS sequence"/>
</dbReference>
<dbReference type="PANTHER" id="PTHR36459">
    <property type="entry name" value="ORF"/>
    <property type="match status" value="1"/>
</dbReference>
<feature type="region of interest" description="Disordered" evidence="1">
    <location>
        <begin position="408"/>
        <end position="459"/>
    </location>
</feature>
<feature type="transmembrane region" description="Helical" evidence="2">
    <location>
        <begin position="114"/>
        <end position="132"/>
    </location>
</feature>
<proteinExistence type="predicted"/>
<dbReference type="EMBL" id="JWZX01003412">
    <property type="protein sequence ID" value="KOO20797.1"/>
    <property type="molecule type" value="Genomic_DNA"/>
</dbReference>
<dbReference type="GO" id="GO:0006629">
    <property type="term" value="P:lipid metabolic process"/>
    <property type="evidence" value="ECO:0007669"/>
    <property type="project" value="InterPro"/>
</dbReference>
<feature type="domain" description="Fatty acid desaturase" evidence="3">
    <location>
        <begin position="117"/>
        <end position="348"/>
    </location>
</feature>
<dbReference type="PANTHER" id="PTHR36459:SF1">
    <property type="entry name" value="FATTY ACID DESATURASE DOMAIN-CONTAINING PROTEIN-RELATED"/>
    <property type="match status" value="1"/>
</dbReference>
<feature type="transmembrane region" description="Helical" evidence="2">
    <location>
        <begin position="85"/>
        <end position="108"/>
    </location>
</feature>
<dbReference type="AlphaFoldDB" id="A0A0M0J361"/>
<sequence>MAAAATMIITLFKHLKHIFEPDMSSYDPDAVIDHTLLETCKPHHREVVQLAMTDLYGKRMEAILRLPASWERFLVERMLNDKRDLLLALTFLQVALWLTFTSVMQLLVLNPNNSWSWLWIVPHLLITWVVFGQRFILAMHYAAHIPLFSKKKIGFAATLLNAIPTTVMCNFYGMPAGAYYVHHCIMHHQANNFFPHDVSSTMPYDRSSPLHFFAYVINFMIHTFLYLPFYCIVKKRYDIAGVCAALLGTYMLAIKFLYAFNPLFFTCSLGIASVLGPFALMLGNFSQHIFVDPDSPSSNYTLACNHVNAPFNMLTFNDGYHITHHVNSVCHWSEMPLNFIKNLDKYEQGGAIIFKHISFDEISFAVFSGERGLRRLAKHVVQITPKHKSEDELVAMFRRRLQPIVNKETNLTSSRNSASSSRTKCSGSLPGRSVGRWQRSPPWALPSSTRSTTSAGSAG</sequence>
<evidence type="ECO:0000256" key="2">
    <source>
        <dbReference type="SAM" id="Phobius"/>
    </source>
</evidence>
<protein>
    <submittedName>
        <fullName evidence="4">Fatty acid desaturase</fullName>
    </submittedName>
</protein>
<gene>
    <name evidence="4" type="ORF">Ctob_000190</name>
</gene>
<keyword evidence="2" id="KW-0812">Transmembrane</keyword>
<feature type="transmembrane region" description="Helical" evidence="2">
    <location>
        <begin position="263"/>
        <end position="282"/>
    </location>
</feature>
<evidence type="ECO:0000256" key="1">
    <source>
        <dbReference type="SAM" id="MobiDB-lite"/>
    </source>
</evidence>